<accession>A0AAN6ZW17</accession>
<sequence>MKTSTLALLLSSLLVAAVQGAAITATPGDVSWYDPIHNTTCTGHADGHISCEVGEVEAALKINNANPSPDLDLDTEPPALESRAQWQQQHMQTTTARDEATTTTCSGEGQAKALGCFINCFGQGFCTAKCDAGNVCQCSCPDGTGKGGVACSKTGCV</sequence>
<dbReference type="EMBL" id="MU856976">
    <property type="protein sequence ID" value="KAK4152378.1"/>
    <property type="molecule type" value="Genomic_DNA"/>
</dbReference>
<name>A0AAN6ZW17_9PEZI</name>
<organism evidence="2 3">
    <name type="scientific">Chaetomidium leptoderma</name>
    <dbReference type="NCBI Taxonomy" id="669021"/>
    <lineage>
        <taxon>Eukaryota</taxon>
        <taxon>Fungi</taxon>
        <taxon>Dikarya</taxon>
        <taxon>Ascomycota</taxon>
        <taxon>Pezizomycotina</taxon>
        <taxon>Sordariomycetes</taxon>
        <taxon>Sordariomycetidae</taxon>
        <taxon>Sordariales</taxon>
        <taxon>Chaetomiaceae</taxon>
        <taxon>Chaetomidium</taxon>
    </lineage>
</organism>
<reference evidence="2" key="2">
    <citation type="submission" date="2023-05" db="EMBL/GenBank/DDBJ databases">
        <authorList>
            <consortium name="Lawrence Berkeley National Laboratory"/>
            <person name="Steindorff A."/>
            <person name="Hensen N."/>
            <person name="Bonometti L."/>
            <person name="Westerberg I."/>
            <person name="Brannstrom I.O."/>
            <person name="Guillou S."/>
            <person name="Cros-Aarteil S."/>
            <person name="Calhoun S."/>
            <person name="Haridas S."/>
            <person name="Kuo A."/>
            <person name="Mondo S."/>
            <person name="Pangilinan J."/>
            <person name="Riley R."/>
            <person name="Labutti K."/>
            <person name="Andreopoulos B."/>
            <person name="Lipzen A."/>
            <person name="Chen C."/>
            <person name="Yanf M."/>
            <person name="Daum C."/>
            <person name="Ng V."/>
            <person name="Clum A."/>
            <person name="Ohm R."/>
            <person name="Martin F."/>
            <person name="Silar P."/>
            <person name="Natvig D."/>
            <person name="Lalanne C."/>
            <person name="Gautier V."/>
            <person name="Ament-Velasquez S.L."/>
            <person name="Kruys A."/>
            <person name="Hutchinson M.I."/>
            <person name="Powell A.J."/>
            <person name="Barry K."/>
            <person name="Miller A.N."/>
            <person name="Grigoriev I.V."/>
            <person name="Debuchy R."/>
            <person name="Gladieux P."/>
            <person name="Thoren M.H."/>
            <person name="Johannesson H."/>
        </authorList>
    </citation>
    <scope>NUCLEOTIDE SEQUENCE</scope>
    <source>
        <strain evidence="2">CBS 538.74</strain>
    </source>
</reference>
<evidence type="ECO:0000256" key="1">
    <source>
        <dbReference type="SAM" id="SignalP"/>
    </source>
</evidence>
<gene>
    <name evidence="2" type="ORF">C8A00DRAFT_44536</name>
</gene>
<keyword evidence="3" id="KW-1185">Reference proteome</keyword>
<evidence type="ECO:0000313" key="2">
    <source>
        <dbReference type="EMBL" id="KAK4152378.1"/>
    </source>
</evidence>
<protein>
    <submittedName>
        <fullName evidence="2">Uncharacterized protein</fullName>
    </submittedName>
</protein>
<keyword evidence="1" id="KW-0732">Signal</keyword>
<evidence type="ECO:0000313" key="3">
    <source>
        <dbReference type="Proteomes" id="UP001302745"/>
    </source>
</evidence>
<dbReference type="AlphaFoldDB" id="A0AAN6ZW17"/>
<proteinExistence type="predicted"/>
<reference evidence="2" key="1">
    <citation type="journal article" date="2023" name="Mol. Phylogenet. Evol.">
        <title>Genome-scale phylogeny and comparative genomics of the fungal order Sordariales.</title>
        <authorList>
            <person name="Hensen N."/>
            <person name="Bonometti L."/>
            <person name="Westerberg I."/>
            <person name="Brannstrom I.O."/>
            <person name="Guillou S."/>
            <person name="Cros-Aarteil S."/>
            <person name="Calhoun S."/>
            <person name="Haridas S."/>
            <person name="Kuo A."/>
            <person name="Mondo S."/>
            <person name="Pangilinan J."/>
            <person name="Riley R."/>
            <person name="LaButti K."/>
            <person name="Andreopoulos B."/>
            <person name="Lipzen A."/>
            <person name="Chen C."/>
            <person name="Yan M."/>
            <person name="Daum C."/>
            <person name="Ng V."/>
            <person name="Clum A."/>
            <person name="Steindorff A."/>
            <person name="Ohm R.A."/>
            <person name="Martin F."/>
            <person name="Silar P."/>
            <person name="Natvig D.O."/>
            <person name="Lalanne C."/>
            <person name="Gautier V."/>
            <person name="Ament-Velasquez S.L."/>
            <person name="Kruys A."/>
            <person name="Hutchinson M.I."/>
            <person name="Powell A.J."/>
            <person name="Barry K."/>
            <person name="Miller A.N."/>
            <person name="Grigoriev I.V."/>
            <person name="Debuchy R."/>
            <person name="Gladieux P."/>
            <person name="Hiltunen Thoren M."/>
            <person name="Johannesson H."/>
        </authorList>
    </citation>
    <scope>NUCLEOTIDE SEQUENCE</scope>
    <source>
        <strain evidence="2">CBS 538.74</strain>
    </source>
</reference>
<feature type="signal peptide" evidence="1">
    <location>
        <begin position="1"/>
        <end position="20"/>
    </location>
</feature>
<dbReference type="Proteomes" id="UP001302745">
    <property type="component" value="Unassembled WGS sequence"/>
</dbReference>
<comment type="caution">
    <text evidence="2">The sequence shown here is derived from an EMBL/GenBank/DDBJ whole genome shotgun (WGS) entry which is preliminary data.</text>
</comment>
<feature type="chain" id="PRO_5042812670" evidence="1">
    <location>
        <begin position="21"/>
        <end position="157"/>
    </location>
</feature>